<feature type="region of interest" description="Disordered" evidence="1">
    <location>
        <begin position="136"/>
        <end position="170"/>
    </location>
</feature>
<comment type="caution">
    <text evidence="2">The sequence shown here is derived from an EMBL/GenBank/DDBJ whole genome shotgun (WGS) entry which is preliminary data.</text>
</comment>
<proteinExistence type="predicted"/>
<reference evidence="3" key="1">
    <citation type="journal article" date="2019" name="Int. J. Syst. Evol. Microbiol.">
        <title>The Global Catalogue of Microorganisms (GCM) 10K type strain sequencing project: providing services to taxonomists for standard genome sequencing and annotation.</title>
        <authorList>
            <consortium name="The Broad Institute Genomics Platform"/>
            <consortium name="The Broad Institute Genome Sequencing Center for Infectious Disease"/>
            <person name="Wu L."/>
            <person name="Ma J."/>
        </authorList>
    </citation>
    <scope>NUCLEOTIDE SEQUENCE [LARGE SCALE GENOMIC DNA]</scope>
    <source>
        <strain evidence="3">KCTC 12847</strain>
    </source>
</reference>
<organism evidence="2 3">
    <name type="scientific">Modicisalibacter luteus</name>
    <dbReference type="NCBI Taxonomy" id="453962"/>
    <lineage>
        <taxon>Bacteria</taxon>
        <taxon>Pseudomonadati</taxon>
        <taxon>Pseudomonadota</taxon>
        <taxon>Gammaproteobacteria</taxon>
        <taxon>Oceanospirillales</taxon>
        <taxon>Halomonadaceae</taxon>
        <taxon>Modicisalibacter</taxon>
    </lineage>
</organism>
<evidence type="ECO:0000313" key="3">
    <source>
        <dbReference type="Proteomes" id="UP001595640"/>
    </source>
</evidence>
<dbReference type="EMBL" id="JBHRUH010000031">
    <property type="protein sequence ID" value="MFC3293140.1"/>
    <property type="molecule type" value="Genomic_DNA"/>
</dbReference>
<dbReference type="RefSeq" id="WP_019018442.1">
    <property type="nucleotide sequence ID" value="NZ_BMXD01000001.1"/>
</dbReference>
<feature type="compositionally biased region" description="Basic and acidic residues" evidence="1">
    <location>
        <begin position="160"/>
        <end position="170"/>
    </location>
</feature>
<gene>
    <name evidence="2" type="ORF">ACFOEI_13880</name>
</gene>
<name>A0ABV7M3T7_9GAMM</name>
<keyword evidence="3" id="KW-1185">Reference proteome</keyword>
<dbReference type="Proteomes" id="UP001595640">
    <property type="component" value="Unassembled WGS sequence"/>
</dbReference>
<evidence type="ECO:0000313" key="2">
    <source>
        <dbReference type="EMBL" id="MFC3293140.1"/>
    </source>
</evidence>
<evidence type="ECO:0000256" key="1">
    <source>
        <dbReference type="SAM" id="MobiDB-lite"/>
    </source>
</evidence>
<accession>A0ABV7M3T7</accession>
<sequence>MRLADWLTRKKVLSLWIVKQVDEGLLHVCGKGSVAAKGNANKTLQQLRNGEFRGPVRMGGNDAVLNSAQFAALIPEEDFRLDSDNHATWRDCHWKVAWVPQRCWLHEGRLVIQPIDYQGQPRRISVEDTSGIRAKVESPRAKSEFIPIEPLGHTSPQWQRADKDNDPYQS</sequence>
<protein>
    <submittedName>
        <fullName evidence="2">Uncharacterized protein</fullName>
    </submittedName>
</protein>